<dbReference type="Proteomes" id="UP000035722">
    <property type="component" value="Unassembled WGS sequence"/>
</dbReference>
<evidence type="ECO:0000313" key="5">
    <source>
        <dbReference type="Proteomes" id="UP000035722"/>
    </source>
</evidence>
<dbReference type="PANTHER" id="PTHR24348">
    <property type="entry name" value="SERINE/THREONINE-PROTEIN KINASE UNC-51-RELATED"/>
    <property type="match status" value="1"/>
</dbReference>
<organism evidence="4 5">
    <name type="scientific">Pseudarthrobacter siccitolerans</name>
    <dbReference type="NCBI Taxonomy" id="861266"/>
    <lineage>
        <taxon>Bacteria</taxon>
        <taxon>Bacillati</taxon>
        <taxon>Actinomycetota</taxon>
        <taxon>Actinomycetes</taxon>
        <taxon>Micrococcales</taxon>
        <taxon>Micrococcaceae</taxon>
        <taxon>Pseudarthrobacter</taxon>
    </lineage>
</organism>
<feature type="binding site" evidence="1">
    <location>
        <position position="41"/>
    </location>
    <ligand>
        <name>ATP</name>
        <dbReference type="ChEBI" id="CHEBI:30616"/>
    </ligand>
</feature>
<protein>
    <submittedName>
        <fullName evidence="4">Kinase domain protein</fullName>
    </submittedName>
</protein>
<sequence length="560" mass="57837">MEESQRPRVPGYSVGRLLGQGGSSAVWLAREERSGREFALKCFRRAARRAARGEALTEEGIRREIRILSVLDHPHLIKAHSAVTVEDGADGTTALIMDYAPAGSLADLVAARGRLSVGETVTVLTPIAQALGYLHSKGFTHADVSPGNVLFTSQGKPMLSDVGIARMLGDPASAPGRGTPGFIDPAPVDAVRAGLQPERDVYSAAALGWFCLTGTPPQRTADRPPLTLLVPEVPKELAAALEAGLTEDRRLRPTAAALGTAVYRSASPLPLDLAPAVHPTVLPELVTRLHAPEPPGGLRERFDGLRRRVTTSAWAGRGGAPRKLPFPAPNVALPAPGPAPEDQRKGRAARDQRKGRHSDAERSPQMRRVGVTAAALAALAGGWWLTGAGVTAAGPGSPPASESAGTAAAGPETSPVAALLADPIDAARREAASPDPAVAVRGLSALRSLAFSTGRLELLDEVNQPGSGAAAADLQIGGRLRASGHTLAGFSSTLSQVQAEEAGTAARAVVAVTSAASAYEEKDARGAVVATGAAGAEQRLRVVLVAVDGKWRVSEILPGP</sequence>
<dbReference type="InterPro" id="IPR008266">
    <property type="entry name" value="Tyr_kinase_AS"/>
</dbReference>
<feature type="compositionally biased region" description="Basic and acidic residues" evidence="2">
    <location>
        <begin position="341"/>
        <end position="364"/>
    </location>
</feature>
<dbReference type="PROSITE" id="PS50011">
    <property type="entry name" value="PROTEIN_KINASE_DOM"/>
    <property type="match status" value="1"/>
</dbReference>
<dbReference type="EMBL" id="CAQI01000044">
    <property type="protein sequence ID" value="CCQ46621.1"/>
    <property type="molecule type" value="Genomic_DNA"/>
</dbReference>
<proteinExistence type="predicted"/>
<comment type="caution">
    <text evidence="4">The sequence shown here is derived from an EMBL/GenBank/DDBJ whole genome shotgun (WGS) entry which is preliminary data.</text>
</comment>
<keyword evidence="4" id="KW-0808">Transferase</keyword>
<dbReference type="InterPro" id="IPR017441">
    <property type="entry name" value="Protein_kinase_ATP_BS"/>
</dbReference>
<dbReference type="Gene3D" id="1.10.510.10">
    <property type="entry name" value="Transferase(Phosphotransferase) domain 1"/>
    <property type="match status" value="1"/>
</dbReference>
<dbReference type="InterPro" id="IPR045269">
    <property type="entry name" value="Atg1-like"/>
</dbReference>
<gene>
    <name evidence="4" type="ORF">ARTSIC4J27_2591</name>
</gene>
<keyword evidence="5" id="KW-1185">Reference proteome</keyword>
<dbReference type="AlphaFoldDB" id="A0A024H4F9"/>
<accession>A0A024H4F9</accession>
<dbReference type="RefSeq" id="WP_050055498.1">
    <property type="nucleotide sequence ID" value="NZ_CAQI01000044.1"/>
</dbReference>
<dbReference type="STRING" id="861266.ARTSIC4J27_2591"/>
<dbReference type="GO" id="GO:0005737">
    <property type="term" value="C:cytoplasm"/>
    <property type="evidence" value="ECO:0007669"/>
    <property type="project" value="TreeGrafter"/>
</dbReference>
<dbReference type="Pfam" id="PF00069">
    <property type="entry name" value="Pkinase"/>
    <property type="match status" value="1"/>
</dbReference>
<dbReference type="InterPro" id="IPR000719">
    <property type="entry name" value="Prot_kinase_dom"/>
</dbReference>
<evidence type="ECO:0000259" key="3">
    <source>
        <dbReference type="PROSITE" id="PS50011"/>
    </source>
</evidence>
<dbReference type="PANTHER" id="PTHR24348:SF68">
    <property type="entry name" value="SERINE_THREONINE-PROTEIN KINASE ATG1C"/>
    <property type="match status" value="1"/>
</dbReference>
<dbReference type="GO" id="GO:0004674">
    <property type="term" value="F:protein serine/threonine kinase activity"/>
    <property type="evidence" value="ECO:0007669"/>
    <property type="project" value="InterPro"/>
</dbReference>
<dbReference type="PROSITE" id="PS00107">
    <property type="entry name" value="PROTEIN_KINASE_ATP"/>
    <property type="match status" value="1"/>
</dbReference>
<evidence type="ECO:0000256" key="1">
    <source>
        <dbReference type="PROSITE-ProRule" id="PRU10141"/>
    </source>
</evidence>
<keyword evidence="4" id="KW-0418">Kinase</keyword>
<feature type="domain" description="Protein kinase" evidence="3">
    <location>
        <begin position="12"/>
        <end position="281"/>
    </location>
</feature>
<keyword evidence="1" id="KW-0067">ATP-binding</keyword>
<dbReference type="GO" id="GO:0005524">
    <property type="term" value="F:ATP binding"/>
    <property type="evidence" value="ECO:0007669"/>
    <property type="project" value="UniProtKB-UniRule"/>
</dbReference>
<reference evidence="5" key="1">
    <citation type="journal article" date="2014" name="Genome Announc.">
        <title>Genome Sequence of Arthrobacter siccitolerans 4J27, a Xeroprotectant-Producing Desiccation-Tolerant Microorganism.</title>
        <authorList>
            <person name="Manzanera M."/>
            <person name="Santa-Cruz-Calvo L."/>
            <person name="Vilchez J.I."/>
            <person name="Garcia-Fontana C."/>
            <person name="Silva-Castro G.A."/>
            <person name="Calvo C."/>
            <person name="Gonzalez-Lopez J."/>
        </authorList>
    </citation>
    <scope>NUCLEOTIDE SEQUENCE [LARGE SCALE GENOMIC DNA]</scope>
    <source>
        <strain evidence="5">4J27</strain>
    </source>
</reference>
<feature type="region of interest" description="Disordered" evidence="2">
    <location>
        <begin position="313"/>
        <end position="367"/>
    </location>
</feature>
<dbReference type="OrthoDB" id="3778994at2"/>
<feature type="region of interest" description="Disordered" evidence="2">
    <location>
        <begin position="393"/>
        <end position="413"/>
    </location>
</feature>
<dbReference type="Gene3D" id="3.30.200.20">
    <property type="entry name" value="Phosphorylase Kinase, domain 1"/>
    <property type="match status" value="1"/>
</dbReference>
<name>A0A024H4F9_9MICC</name>
<keyword evidence="1" id="KW-0547">Nucleotide-binding</keyword>
<evidence type="ECO:0000313" key="4">
    <source>
        <dbReference type="EMBL" id="CCQ46621.1"/>
    </source>
</evidence>
<dbReference type="InterPro" id="IPR011009">
    <property type="entry name" value="Kinase-like_dom_sf"/>
</dbReference>
<dbReference type="SUPFAM" id="SSF56112">
    <property type="entry name" value="Protein kinase-like (PK-like)"/>
    <property type="match status" value="1"/>
</dbReference>
<dbReference type="PROSITE" id="PS00109">
    <property type="entry name" value="PROTEIN_KINASE_TYR"/>
    <property type="match status" value="1"/>
</dbReference>
<evidence type="ECO:0000256" key="2">
    <source>
        <dbReference type="SAM" id="MobiDB-lite"/>
    </source>
</evidence>
<dbReference type="CDD" id="cd14014">
    <property type="entry name" value="STKc_PknB_like"/>
    <property type="match status" value="1"/>
</dbReference>